<keyword evidence="2" id="KW-1185">Reference proteome</keyword>
<dbReference type="AlphaFoldDB" id="A0A1I8FJT2"/>
<evidence type="ECO:0000313" key="3">
    <source>
        <dbReference type="WBParaSite" id="maker-unitig_37862-snap-gene-0.2-mRNA-1"/>
    </source>
</evidence>
<accession>A0A1I8FJT2</accession>
<protein>
    <submittedName>
        <fullName evidence="3">Alpha,alpha-trehalase</fullName>
    </submittedName>
</protein>
<feature type="region of interest" description="Disordered" evidence="1">
    <location>
        <begin position="1"/>
        <end position="29"/>
    </location>
</feature>
<evidence type="ECO:0000256" key="1">
    <source>
        <dbReference type="SAM" id="MobiDB-lite"/>
    </source>
</evidence>
<dbReference type="WBParaSite" id="maker-unitig_37862-snap-gene-0.2-mRNA-1">
    <property type="protein sequence ID" value="maker-unitig_37862-snap-gene-0.2-mRNA-1"/>
    <property type="gene ID" value="maker-unitig_37862-snap-gene-0.2"/>
</dbReference>
<dbReference type="Proteomes" id="UP000095280">
    <property type="component" value="Unplaced"/>
</dbReference>
<sequence length="315" mass="32782">GPRRPAATSLDELTQTRPPPPPSCRCDTPPACSTPPALAGPGQTCDAACSAASPASAAAWAAPGRLRQPGAPNACARCWPPCPLGHAAPPGDLPWRAVPDGPACVPARLTCWPTWPFSPEGPPPTCACCARLSTPTAGKDGEGAFGRAPGCPCLSGWPRSPQNSPPFPSDIMAAAGGCRSCRRIDPVVGAVAMGFAVLLAEFCSADAAGQPACCWLAMCTQSATYLEDGWCCTMSGVCTSECRIYYERNISPELLRLGDRLADVYHDSLLAQVPPSWPPPGPPGCTLSEQALPWMTAVWLTARNGVVDAWQYAEA</sequence>
<proteinExistence type="predicted"/>
<reference evidence="3" key="1">
    <citation type="submission" date="2016-11" db="UniProtKB">
        <authorList>
            <consortium name="WormBaseParasite"/>
        </authorList>
    </citation>
    <scope>IDENTIFICATION</scope>
</reference>
<evidence type="ECO:0000313" key="2">
    <source>
        <dbReference type="Proteomes" id="UP000095280"/>
    </source>
</evidence>
<name>A0A1I8FJT2_9PLAT</name>
<organism evidence="2 3">
    <name type="scientific">Macrostomum lignano</name>
    <dbReference type="NCBI Taxonomy" id="282301"/>
    <lineage>
        <taxon>Eukaryota</taxon>
        <taxon>Metazoa</taxon>
        <taxon>Spiralia</taxon>
        <taxon>Lophotrochozoa</taxon>
        <taxon>Platyhelminthes</taxon>
        <taxon>Rhabditophora</taxon>
        <taxon>Macrostomorpha</taxon>
        <taxon>Macrostomida</taxon>
        <taxon>Macrostomidae</taxon>
        <taxon>Macrostomum</taxon>
    </lineage>
</organism>